<organism evidence="1 2">
    <name type="scientific">Brassica cretica</name>
    <name type="common">Mustard</name>
    <dbReference type="NCBI Taxonomy" id="69181"/>
    <lineage>
        <taxon>Eukaryota</taxon>
        <taxon>Viridiplantae</taxon>
        <taxon>Streptophyta</taxon>
        <taxon>Embryophyta</taxon>
        <taxon>Tracheophyta</taxon>
        <taxon>Spermatophyta</taxon>
        <taxon>Magnoliopsida</taxon>
        <taxon>eudicotyledons</taxon>
        <taxon>Gunneridae</taxon>
        <taxon>Pentapetalae</taxon>
        <taxon>rosids</taxon>
        <taxon>malvids</taxon>
        <taxon>Brassicales</taxon>
        <taxon>Brassicaceae</taxon>
        <taxon>Brassiceae</taxon>
        <taxon>Brassica</taxon>
    </lineage>
</organism>
<protein>
    <submittedName>
        <fullName evidence="1">Uncharacterized protein</fullName>
    </submittedName>
</protein>
<keyword evidence="2" id="KW-1185">Reference proteome</keyword>
<comment type="caution">
    <text evidence="1">The sequence shown here is derived from an EMBL/GenBank/DDBJ whole genome shotgun (WGS) entry which is preliminary data.</text>
</comment>
<evidence type="ECO:0000313" key="1">
    <source>
        <dbReference type="EMBL" id="KAF3561437.1"/>
    </source>
</evidence>
<accession>A0ABQ7CQ01</accession>
<name>A0ABQ7CQ01_BRACR</name>
<dbReference type="Proteomes" id="UP000266723">
    <property type="component" value="Unassembled WGS sequence"/>
</dbReference>
<dbReference type="EMBL" id="QGKV02000759">
    <property type="protein sequence ID" value="KAF3561437.1"/>
    <property type="molecule type" value="Genomic_DNA"/>
</dbReference>
<evidence type="ECO:0000313" key="2">
    <source>
        <dbReference type="Proteomes" id="UP000266723"/>
    </source>
</evidence>
<reference evidence="1 2" key="1">
    <citation type="journal article" date="2020" name="BMC Genomics">
        <title>Intraspecific diversification of the crop wild relative Brassica cretica Lam. using demographic model selection.</title>
        <authorList>
            <person name="Kioukis A."/>
            <person name="Michalopoulou V.A."/>
            <person name="Briers L."/>
            <person name="Pirintsos S."/>
            <person name="Studholme D.J."/>
            <person name="Pavlidis P."/>
            <person name="Sarris P.F."/>
        </authorList>
    </citation>
    <scope>NUCLEOTIDE SEQUENCE [LARGE SCALE GENOMIC DNA]</scope>
    <source>
        <strain evidence="2">cv. PFS-1207/04</strain>
    </source>
</reference>
<sequence length="52" mass="5949">MRNDLVFNGKKWAIPDTIDASWTSSEEKAGIGWALYNKDAKLIGYRTDWLTT</sequence>
<gene>
    <name evidence="1" type="ORF">DY000_02016686</name>
</gene>
<proteinExistence type="predicted"/>